<name>A0A0B2VX88_TOXCA</name>
<dbReference type="EMBL" id="JPKZ01000756">
    <property type="protein sequence ID" value="KHN85585.1"/>
    <property type="molecule type" value="Genomic_DNA"/>
</dbReference>
<evidence type="ECO:0000313" key="1">
    <source>
        <dbReference type="EMBL" id="KHN85585.1"/>
    </source>
</evidence>
<dbReference type="Proteomes" id="UP000031036">
    <property type="component" value="Unassembled WGS sequence"/>
</dbReference>
<comment type="caution">
    <text evidence="1">The sequence shown here is derived from an EMBL/GenBank/DDBJ whole genome shotgun (WGS) entry which is preliminary data.</text>
</comment>
<keyword evidence="2" id="KW-1185">Reference proteome</keyword>
<proteinExistence type="predicted"/>
<sequence>MWERTGNGNDQLTARIQRPDSEQQLYRQILLPGFNFDNFAYTIHRAPAIQNGEARNVELPDLYSTIVGRLPAIRRRA</sequence>
<organism evidence="1 2">
    <name type="scientific">Toxocara canis</name>
    <name type="common">Canine roundworm</name>
    <dbReference type="NCBI Taxonomy" id="6265"/>
    <lineage>
        <taxon>Eukaryota</taxon>
        <taxon>Metazoa</taxon>
        <taxon>Ecdysozoa</taxon>
        <taxon>Nematoda</taxon>
        <taxon>Chromadorea</taxon>
        <taxon>Rhabditida</taxon>
        <taxon>Spirurina</taxon>
        <taxon>Ascaridomorpha</taxon>
        <taxon>Ascaridoidea</taxon>
        <taxon>Toxocaridae</taxon>
        <taxon>Toxocara</taxon>
    </lineage>
</organism>
<evidence type="ECO:0000313" key="2">
    <source>
        <dbReference type="Proteomes" id="UP000031036"/>
    </source>
</evidence>
<gene>
    <name evidence="1" type="ORF">Tcan_08148</name>
</gene>
<dbReference type="AlphaFoldDB" id="A0A0B2VX88"/>
<reference evidence="1 2" key="1">
    <citation type="submission" date="2014-11" db="EMBL/GenBank/DDBJ databases">
        <title>Genetic blueprint of the zoonotic pathogen Toxocara canis.</title>
        <authorList>
            <person name="Zhu X.-Q."/>
            <person name="Korhonen P.K."/>
            <person name="Cai H."/>
            <person name="Young N.D."/>
            <person name="Nejsum P."/>
            <person name="von Samson-Himmelstjerna G."/>
            <person name="Boag P.R."/>
            <person name="Tan P."/>
            <person name="Li Q."/>
            <person name="Min J."/>
            <person name="Yang Y."/>
            <person name="Wang X."/>
            <person name="Fang X."/>
            <person name="Hall R.S."/>
            <person name="Hofmann A."/>
            <person name="Sternberg P.W."/>
            <person name="Jex A.R."/>
            <person name="Gasser R.B."/>
        </authorList>
    </citation>
    <scope>NUCLEOTIDE SEQUENCE [LARGE SCALE GENOMIC DNA]</scope>
    <source>
        <strain evidence="1">PN_DK_2014</strain>
    </source>
</reference>
<protein>
    <submittedName>
        <fullName evidence="1">Uncharacterized protein</fullName>
    </submittedName>
</protein>
<accession>A0A0B2VX88</accession>